<keyword evidence="1" id="KW-1133">Transmembrane helix</keyword>
<evidence type="ECO:0008006" key="4">
    <source>
        <dbReference type="Google" id="ProtNLM"/>
    </source>
</evidence>
<keyword evidence="1" id="KW-0472">Membrane</keyword>
<evidence type="ECO:0000313" key="2">
    <source>
        <dbReference type="EMBL" id="GFR76399.1"/>
    </source>
</evidence>
<sequence length="130" mass="14122">MSCHQEKQSIPDVVVVVIVIVVVVAAATVAAVHENVTTLLVEAIVFSPALTAGDYLKIFSMFLVFLFFQSAMSLLLSSTFGEGYHLQGYNKADSRLTRFADVPRPEDSNVDVATVAISNMFMVLILHSDA</sequence>
<dbReference type="Proteomes" id="UP000762676">
    <property type="component" value="Unassembled WGS sequence"/>
</dbReference>
<keyword evidence="3" id="KW-1185">Reference proteome</keyword>
<feature type="transmembrane region" description="Helical" evidence="1">
    <location>
        <begin position="12"/>
        <end position="32"/>
    </location>
</feature>
<organism evidence="2 3">
    <name type="scientific">Elysia marginata</name>
    <dbReference type="NCBI Taxonomy" id="1093978"/>
    <lineage>
        <taxon>Eukaryota</taxon>
        <taxon>Metazoa</taxon>
        <taxon>Spiralia</taxon>
        <taxon>Lophotrochozoa</taxon>
        <taxon>Mollusca</taxon>
        <taxon>Gastropoda</taxon>
        <taxon>Heterobranchia</taxon>
        <taxon>Euthyneura</taxon>
        <taxon>Panpulmonata</taxon>
        <taxon>Sacoglossa</taxon>
        <taxon>Placobranchoidea</taxon>
        <taxon>Plakobranchidae</taxon>
        <taxon>Elysia</taxon>
    </lineage>
</organism>
<dbReference type="EMBL" id="BMAT01000929">
    <property type="protein sequence ID" value="GFR76399.1"/>
    <property type="molecule type" value="Genomic_DNA"/>
</dbReference>
<evidence type="ECO:0000256" key="1">
    <source>
        <dbReference type="SAM" id="Phobius"/>
    </source>
</evidence>
<keyword evidence="1" id="KW-0812">Transmembrane</keyword>
<feature type="transmembrane region" description="Helical" evidence="1">
    <location>
        <begin position="55"/>
        <end position="76"/>
    </location>
</feature>
<accession>A0AAV4FTE0</accession>
<comment type="caution">
    <text evidence="2">The sequence shown here is derived from an EMBL/GenBank/DDBJ whole genome shotgun (WGS) entry which is preliminary data.</text>
</comment>
<evidence type="ECO:0000313" key="3">
    <source>
        <dbReference type="Proteomes" id="UP000762676"/>
    </source>
</evidence>
<name>A0AAV4FTE0_9GAST</name>
<dbReference type="AlphaFoldDB" id="A0AAV4FTE0"/>
<gene>
    <name evidence="2" type="ORF">ElyMa_000481600</name>
</gene>
<proteinExistence type="predicted"/>
<protein>
    <recommendedName>
        <fullName evidence="4">Ion transport domain-containing protein</fullName>
    </recommendedName>
</protein>
<reference evidence="2 3" key="1">
    <citation type="journal article" date="2021" name="Elife">
        <title>Chloroplast acquisition without the gene transfer in kleptoplastic sea slugs, Plakobranchus ocellatus.</title>
        <authorList>
            <person name="Maeda T."/>
            <person name="Takahashi S."/>
            <person name="Yoshida T."/>
            <person name="Shimamura S."/>
            <person name="Takaki Y."/>
            <person name="Nagai Y."/>
            <person name="Toyoda A."/>
            <person name="Suzuki Y."/>
            <person name="Arimoto A."/>
            <person name="Ishii H."/>
            <person name="Satoh N."/>
            <person name="Nishiyama T."/>
            <person name="Hasebe M."/>
            <person name="Maruyama T."/>
            <person name="Minagawa J."/>
            <person name="Obokata J."/>
            <person name="Shigenobu S."/>
        </authorList>
    </citation>
    <scope>NUCLEOTIDE SEQUENCE [LARGE SCALE GENOMIC DNA]</scope>
</reference>